<keyword evidence="2" id="KW-0540">Nuclease</keyword>
<protein>
    <submittedName>
        <fullName evidence="2">Endonuclease/exonuclease/phosphatase</fullName>
    </submittedName>
</protein>
<dbReference type="PANTHER" id="PTHR42834">
    <property type="entry name" value="ENDONUCLEASE/EXONUCLEASE/PHOSPHATASE FAMILY PROTEIN (AFU_ORTHOLOGUE AFUA_3G09210)"/>
    <property type="match status" value="1"/>
</dbReference>
<dbReference type="EMBL" id="LS423452">
    <property type="protein sequence ID" value="SPS05075.1"/>
    <property type="molecule type" value="Genomic_DNA"/>
</dbReference>
<dbReference type="AlphaFoldDB" id="A0A2X0SJI8"/>
<dbReference type="InterPro" id="IPR005135">
    <property type="entry name" value="Endo/exonuclease/phosphatase"/>
</dbReference>
<dbReference type="Pfam" id="PF19580">
    <property type="entry name" value="Exo_endo_phos_3"/>
    <property type="match status" value="1"/>
</dbReference>
<dbReference type="PANTHER" id="PTHR42834:SF1">
    <property type="entry name" value="ENDONUCLEASE_EXONUCLEASE_PHOSPHATASE FAMILY PROTEIN (AFU_ORTHOLOGUE AFUA_3G09210)"/>
    <property type="match status" value="1"/>
</dbReference>
<reference evidence="2" key="1">
    <citation type="submission" date="2018-05" db="EMBL/GenBank/DDBJ databases">
        <authorList>
            <person name="Lanie J.A."/>
            <person name="Ng W.-L."/>
            <person name="Kazmierczak K.M."/>
            <person name="Andrzejewski T.M."/>
            <person name="Davidsen T.M."/>
            <person name="Wayne K.J."/>
            <person name="Tettelin H."/>
            <person name="Glass J.I."/>
            <person name="Rusch D."/>
            <person name="Podicherti R."/>
            <person name="Tsui H.-C.T."/>
            <person name="Winkler M.E."/>
        </authorList>
    </citation>
    <scope>NUCLEOTIDE SEQUENCE</scope>
    <source>
        <strain evidence="2">KNB</strain>
    </source>
</reference>
<feature type="domain" description="Endonuclease/exonuclease/phosphatase" evidence="1">
    <location>
        <begin position="7"/>
        <end position="319"/>
    </location>
</feature>
<keyword evidence="2" id="KW-0269">Exonuclease</keyword>
<dbReference type="InterPro" id="IPR036691">
    <property type="entry name" value="Endo/exonu/phosph_ase_sf"/>
</dbReference>
<keyword evidence="2" id="KW-0255">Endonuclease</keyword>
<dbReference type="Gene3D" id="3.60.10.10">
    <property type="entry name" value="Endonuclease/exonuclease/phosphatase"/>
    <property type="match status" value="1"/>
</dbReference>
<dbReference type="GO" id="GO:0004527">
    <property type="term" value="F:exonuclease activity"/>
    <property type="evidence" value="ECO:0007669"/>
    <property type="project" value="UniProtKB-KW"/>
</dbReference>
<organism evidence="2">
    <name type="scientific">Candidatus Nitrotoga fabula</name>
    <dbReference type="NCBI Taxonomy" id="2182327"/>
    <lineage>
        <taxon>Bacteria</taxon>
        <taxon>Pseudomonadati</taxon>
        <taxon>Pseudomonadota</taxon>
        <taxon>Betaproteobacteria</taxon>
        <taxon>Nitrosomonadales</taxon>
        <taxon>Gallionellaceae</taxon>
        <taxon>Candidatus Nitrotoga</taxon>
    </lineage>
</organism>
<proteinExistence type="predicted"/>
<evidence type="ECO:0000259" key="1">
    <source>
        <dbReference type="Pfam" id="PF19580"/>
    </source>
</evidence>
<accession>A0A2X0SJI8</accession>
<dbReference type="SUPFAM" id="SSF56219">
    <property type="entry name" value="DNase I-like"/>
    <property type="match status" value="1"/>
</dbReference>
<dbReference type="GO" id="GO:0004519">
    <property type="term" value="F:endonuclease activity"/>
    <property type="evidence" value="ECO:0007669"/>
    <property type="project" value="UniProtKB-KW"/>
</dbReference>
<gene>
    <name evidence="2" type="ORF">NITFAB_0664</name>
</gene>
<evidence type="ECO:0000313" key="2">
    <source>
        <dbReference type="EMBL" id="SPS05075.1"/>
    </source>
</evidence>
<name>A0A2X0SJI8_9PROT</name>
<keyword evidence="2" id="KW-0378">Hydrolase</keyword>
<sequence length="319" mass="35801">MPDSLFIAFWNVENLFDVESADRSEKLRGILGKDLSGWDDVVLESKLRQLSRVICSMNSGAGPDILGVCEVENKNVLIRLTGMIAAEGGRNYHVVHADTSDNRGIDVAFLYDPAVASASPDKVFQHWVIKRYATRELFQVNFELDGQTVVLVGNHWPSRTSGQYESEPFRITAGETLSYWIERIRQELGNHVAIVVTGDFNDEPFNRSITEYALSTSDRRQVMNGRNPYLLNLMWPLLGSGAGTHLYNGRWNMLDQIMVSQGIVNGKSGWSVHGEARIEGMDIMSRPNRAGPRRFGLKPGERDLAGFSDHYPVSVTLRR</sequence>